<dbReference type="AlphaFoldDB" id="A0A2M9WEF3"/>
<sequence>MFAEIKDSSYFGYKKVAIVEFERVKDEQLIYGDRRYRLTLANSRVTEVVLNKVEWEKLEADSVRVL</sequence>
<accession>A0A2M9WEF3</accession>
<dbReference type="Proteomes" id="UP000232062">
    <property type="component" value="Unassembled WGS sequence"/>
</dbReference>
<keyword evidence="2" id="KW-1185">Reference proteome</keyword>
<dbReference type="RefSeq" id="WP_100701415.1">
    <property type="nucleotide sequence ID" value="NZ_MLFP01000025.1"/>
</dbReference>
<dbReference type="EMBL" id="PIQI01000013">
    <property type="protein sequence ID" value="PJZ05838.1"/>
    <property type="molecule type" value="Genomic_DNA"/>
</dbReference>
<name>A0A2M9WEF3_9GAMM</name>
<reference evidence="1 2" key="1">
    <citation type="submission" date="2017-11" db="EMBL/GenBank/DDBJ databases">
        <title>The genome sequence of Pantoea rodasii DSM 26611.</title>
        <authorList>
            <person name="Gao J."/>
            <person name="Mao X."/>
            <person name="Sun J."/>
        </authorList>
    </citation>
    <scope>NUCLEOTIDE SEQUENCE [LARGE SCALE GENOMIC DNA]</scope>
    <source>
        <strain evidence="1 2">DSM 26611</strain>
    </source>
</reference>
<comment type="caution">
    <text evidence="1">The sequence shown here is derived from an EMBL/GenBank/DDBJ whole genome shotgun (WGS) entry which is preliminary data.</text>
</comment>
<protein>
    <submittedName>
        <fullName evidence="1">Uncharacterized protein</fullName>
    </submittedName>
</protein>
<proteinExistence type="predicted"/>
<organism evidence="1 2">
    <name type="scientific">Pantoea rodasii</name>
    <dbReference type="NCBI Taxonomy" id="1076549"/>
    <lineage>
        <taxon>Bacteria</taxon>
        <taxon>Pseudomonadati</taxon>
        <taxon>Pseudomonadota</taxon>
        <taxon>Gammaproteobacteria</taxon>
        <taxon>Enterobacterales</taxon>
        <taxon>Erwiniaceae</taxon>
        <taxon>Pantoea</taxon>
    </lineage>
</organism>
<evidence type="ECO:0000313" key="2">
    <source>
        <dbReference type="Proteomes" id="UP000232062"/>
    </source>
</evidence>
<gene>
    <name evidence="1" type="ORF">PRCB_09225</name>
</gene>
<evidence type="ECO:0000313" key="1">
    <source>
        <dbReference type="EMBL" id="PJZ05838.1"/>
    </source>
</evidence>